<gene>
    <name evidence="1" type="ORF">ACFPZJ_39430</name>
</gene>
<dbReference type="RefSeq" id="WP_381031866.1">
    <property type="nucleotide sequence ID" value="NZ_JBHSNY010000030.1"/>
</dbReference>
<dbReference type="InterPro" id="IPR036157">
    <property type="entry name" value="dUTPase-like_sf"/>
</dbReference>
<evidence type="ECO:0000313" key="1">
    <source>
        <dbReference type="EMBL" id="MFC5639674.1"/>
    </source>
</evidence>
<dbReference type="Proteomes" id="UP001596154">
    <property type="component" value="Unassembled WGS sequence"/>
</dbReference>
<reference evidence="2" key="1">
    <citation type="journal article" date="2019" name="Int. J. Syst. Evol. Microbiol.">
        <title>The Global Catalogue of Microorganisms (GCM) 10K type strain sequencing project: providing services to taxonomists for standard genome sequencing and annotation.</title>
        <authorList>
            <consortium name="The Broad Institute Genomics Platform"/>
            <consortium name="The Broad Institute Genome Sequencing Center for Infectious Disease"/>
            <person name="Wu L."/>
            <person name="Ma J."/>
        </authorList>
    </citation>
    <scope>NUCLEOTIDE SEQUENCE [LARGE SCALE GENOMIC DNA]</scope>
    <source>
        <strain evidence="2">CGMCC 4.7248</strain>
    </source>
</reference>
<keyword evidence="2" id="KW-1185">Reference proteome</keyword>
<organism evidence="1 2">
    <name type="scientific">Streptomyces bullii</name>
    <dbReference type="NCBI Taxonomy" id="349910"/>
    <lineage>
        <taxon>Bacteria</taxon>
        <taxon>Bacillati</taxon>
        <taxon>Actinomycetota</taxon>
        <taxon>Actinomycetes</taxon>
        <taxon>Kitasatosporales</taxon>
        <taxon>Streptomycetaceae</taxon>
        <taxon>Streptomyces</taxon>
    </lineage>
</organism>
<comment type="caution">
    <text evidence="1">The sequence shown here is derived from an EMBL/GenBank/DDBJ whole genome shotgun (WGS) entry which is preliminary data.</text>
</comment>
<name>A0ABW0V3Z8_9ACTN</name>
<dbReference type="EMBL" id="JBHSNY010000030">
    <property type="protein sequence ID" value="MFC5639674.1"/>
    <property type="molecule type" value="Genomic_DNA"/>
</dbReference>
<protein>
    <submittedName>
        <fullName evidence="1">Uncharacterized protein</fullName>
    </submittedName>
</protein>
<evidence type="ECO:0000313" key="2">
    <source>
        <dbReference type="Proteomes" id="UP001596154"/>
    </source>
</evidence>
<accession>A0ABW0V3Z8</accession>
<dbReference type="SUPFAM" id="SSF51283">
    <property type="entry name" value="dUTPase-like"/>
    <property type="match status" value="1"/>
</dbReference>
<sequence>MMGKELGWEVPSPVDVAFSPLDQIELDGVTDPEAAGRAANRTELWQREKSHLAVEKTSWLHLHQFSTARGWENMFLVNGAGSVEWRLGWAAEIPRGYFLLVLPLEGIAGLEVPVGILSSTVLTRASQEHGVSIAVRPTAPVNVRRGQPIARVVLLHADSLQARGLNDDLAGAASVSD</sequence>
<proteinExistence type="predicted"/>